<feature type="signal peptide" evidence="1">
    <location>
        <begin position="1"/>
        <end position="24"/>
    </location>
</feature>
<dbReference type="RefSeq" id="WP_063244907.1">
    <property type="nucleotide sequence ID" value="NZ_LUKF01000019.1"/>
</dbReference>
<dbReference type="InterPro" id="IPR012938">
    <property type="entry name" value="Glc/Sorbosone_DH"/>
</dbReference>
<feature type="domain" description="Glucose/Sorbosone dehydrogenase" evidence="2">
    <location>
        <begin position="263"/>
        <end position="374"/>
    </location>
</feature>
<gene>
    <name evidence="3" type="ORF">AZI85_11555</name>
</gene>
<feature type="chain" id="PRO_5007572338" description="Glucose/Sorbosone dehydrogenase domain-containing protein" evidence="1">
    <location>
        <begin position="25"/>
        <end position="556"/>
    </location>
</feature>
<sequence>MKAKAVVSKWIIVFSALTAVQANAEVFENSGYRLDTSVLCDGLPQAPVATLEGLCVGVLAGKKEGFKMPRYAVQSKEGVIYVTEMGGWAFGRGTVYAVYRGKDSSGVEKTGVVNLFPTKKLTMPNGIIIDPEGRLYVGTPTAVVRFQPRDPKTGQFNIDTATEVVVNDFAQSIFRKGEYASAGSYNALENRLKNKHPLIQMAANRDFTEMYINVGAPSDDCGSGIKTIDENGKCIQSESALASAAVWKVTLSNDTQRKAVKVVPFSRGLRNSMALTVHPISGLVLQGENGLDLPDEERPYEELNILEEGKHYGWPYCHSRGEVAPGFKNKVTGEMCAKNFALPKIFMPAHTAPLGLLYYKGELLPQLKNKLLVGWHGYQKYGQRIVAYPVDELGTPTDSQYQEVVFGWKAQEGVRPRGAPTGLTALNDGSVLVLDDKNGALLRISSGKKADEISEDPSKSHISEKTLQAFEPLVPFVKKNCAMCHSQFQKATAKEMVLEMKGTMLNLSSPAESSFWLRMKAKEMPPEMIRPTLNFHDKDFDEVLPKVEAFINTLQK</sequence>
<dbReference type="OrthoDB" id="9770043at2"/>
<dbReference type="SUPFAM" id="SSF50952">
    <property type="entry name" value="Soluble quinoprotein glucose dehydrogenase"/>
    <property type="match status" value="1"/>
</dbReference>
<evidence type="ECO:0000259" key="2">
    <source>
        <dbReference type="Pfam" id="PF07995"/>
    </source>
</evidence>
<dbReference type="InterPro" id="IPR011042">
    <property type="entry name" value="6-blade_b-propeller_TolB-like"/>
</dbReference>
<proteinExistence type="predicted"/>
<accession>A0A150WCP5</accession>
<dbReference type="EMBL" id="LUKF01000019">
    <property type="protein sequence ID" value="KYG60632.1"/>
    <property type="molecule type" value="Genomic_DNA"/>
</dbReference>
<keyword evidence="1" id="KW-0732">Signal</keyword>
<evidence type="ECO:0000313" key="4">
    <source>
        <dbReference type="Proteomes" id="UP000075391"/>
    </source>
</evidence>
<reference evidence="3 4" key="1">
    <citation type="submission" date="2016-03" db="EMBL/GenBank/DDBJ databases">
        <authorList>
            <person name="Ploux O."/>
        </authorList>
    </citation>
    <scope>NUCLEOTIDE SEQUENCE [LARGE SCALE GENOMIC DNA]</scope>
    <source>
        <strain evidence="3 4">BER2</strain>
    </source>
</reference>
<dbReference type="AlphaFoldDB" id="A0A150WCP5"/>
<dbReference type="Gene3D" id="2.120.10.30">
    <property type="entry name" value="TolB, C-terminal domain"/>
    <property type="match status" value="1"/>
</dbReference>
<dbReference type="Proteomes" id="UP000075391">
    <property type="component" value="Unassembled WGS sequence"/>
</dbReference>
<organism evidence="3 4">
    <name type="scientific">Bdellovibrio bacteriovorus</name>
    <dbReference type="NCBI Taxonomy" id="959"/>
    <lineage>
        <taxon>Bacteria</taxon>
        <taxon>Pseudomonadati</taxon>
        <taxon>Bdellovibrionota</taxon>
        <taxon>Bdellovibrionia</taxon>
        <taxon>Bdellovibrionales</taxon>
        <taxon>Pseudobdellovibrionaceae</taxon>
        <taxon>Bdellovibrio</taxon>
    </lineage>
</organism>
<evidence type="ECO:0000256" key="1">
    <source>
        <dbReference type="SAM" id="SignalP"/>
    </source>
</evidence>
<name>A0A150WCP5_BDEBC</name>
<dbReference type="Pfam" id="PF07995">
    <property type="entry name" value="GSDH"/>
    <property type="match status" value="1"/>
</dbReference>
<dbReference type="InterPro" id="IPR011041">
    <property type="entry name" value="Quinoprot_gluc/sorb_DH_b-prop"/>
</dbReference>
<comment type="caution">
    <text evidence="3">The sequence shown here is derived from an EMBL/GenBank/DDBJ whole genome shotgun (WGS) entry which is preliminary data.</text>
</comment>
<evidence type="ECO:0000313" key="3">
    <source>
        <dbReference type="EMBL" id="KYG60632.1"/>
    </source>
</evidence>
<protein>
    <recommendedName>
        <fullName evidence="2">Glucose/Sorbosone dehydrogenase domain-containing protein</fullName>
    </recommendedName>
</protein>